<name>A0AAD5Y1D9_9FUNG</name>
<dbReference type="GO" id="GO:0006865">
    <property type="term" value="P:amino acid transport"/>
    <property type="evidence" value="ECO:0007669"/>
    <property type="project" value="UniProtKB-KW"/>
</dbReference>
<dbReference type="GO" id="GO:0005774">
    <property type="term" value="C:vacuolar membrane"/>
    <property type="evidence" value="ECO:0007669"/>
    <property type="project" value="UniProtKB-SubCell"/>
</dbReference>
<evidence type="ECO:0000256" key="6">
    <source>
        <dbReference type="ARBA" id="ARBA00023136"/>
    </source>
</evidence>
<keyword evidence="7" id="KW-0072">Autophagy</keyword>
<dbReference type="PANTHER" id="PTHR23519">
    <property type="entry name" value="AUTOPHAGY-RELATED PROTEIN 22"/>
    <property type="match status" value="1"/>
</dbReference>
<evidence type="ECO:0000256" key="4">
    <source>
        <dbReference type="ARBA" id="ARBA00022692"/>
    </source>
</evidence>
<keyword evidence="3 7" id="KW-0813">Transport</keyword>
<dbReference type="InterPro" id="IPR036259">
    <property type="entry name" value="MFS_trans_sf"/>
</dbReference>
<comment type="subcellular location">
    <subcellularLocation>
        <location evidence="1">Endomembrane system</location>
        <topology evidence="1">Multi-pass membrane protein</topology>
    </subcellularLocation>
    <subcellularLocation>
        <location evidence="7">Vacuole membrane</location>
        <topology evidence="7">Multi-pass membrane protein</topology>
    </subcellularLocation>
</comment>
<keyword evidence="7" id="KW-0029">Amino-acid transport</keyword>
<evidence type="ECO:0000256" key="7">
    <source>
        <dbReference type="RuleBase" id="RU363073"/>
    </source>
</evidence>
<dbReference type="Proteomes" id="UP001210925">
    <property type="component" value="Unassembled WGS sequence"/>
</dbReference>
<dbReference type="GO" id="GO:0006914">
    <property type="term" value="P:autophagy"/>
    <property type="evidence" value="ECO:0007669"/>
    <property type="project" value="UniProtKB-KW"/>
</dbReference>
<evidence type="ECO:0000256" key="2">
    <source>
        <dbReference type="ARBA" id="ARBA00006978"/>
    </source>
</evidence>
<evidence type="ECO:0000313" key="8">
    <source>
        <dbReference type="EMBL" id="KAJ3254079.1"/>
    </source>
</evidence>
<organism evidence="8 9">
    <name type="scientific">Boothiomyces macroporosus</name>
    <dbReference type="NCBI Taxonomy" id="261099"/>
    <lineage>
        <taxon>Eukaryota</taxon>
        <taxon>Fungi</taxon>
        <taxon>Fungi incertae sedis</taxon>
        <taxon>Chytridiomycota</taxon>
        <taxon>Chytridiomycota incertae sedis</taxon>
        <taxon>Chytridiomycetes</taxon>
        <taxon>Rhizophydiales</taxon>
        <taxon>Terramycetaceae</taxon>
        <taxon>Boothiomyces</taxon>
    </lineage>
</organism>
<dbReference type="PANTHER" id="PTHR23519:SF1">
    <property type="entry name" value="AUTOPHAGY-RELATED PROTEIN 22"/>
    <property type="match status" value="1"/>
</dbReference>
<keyword evidence="7" id="KW-0926">Vacuole</keyword>
<keyword evidence="4 7" id="KW-0812">Transmembrane</keyword>
<keyword evidence="5 7" id="KW-1133">Transmembrane helix</keyword>
<dbReference type="SUPFAM" id="SSF103473">
    <property type="entry name" value="MFS general substrate transporter"/>
    <property type="match status" value="1"/>
</dbReference>
<comment type="caution">
    <text evidence="8">The sequence shown here is derived from an EMBL/GenBank/DDBJ whole genome shotgun (WGS) entry which is preliminary data.</text>
</comment>
<keyword evidence="6 7" id="KW-0472">Membrane</keyword>
<comment type="caution">
    <text evidence="7">Lacks conserved residue(s) required for the propagation of feature annotation.</text>
</comment>
<protein>
    <recommendedName>
        <fullName evidence="7">Autophagy-related protein</fullName>
    </recommendedName>
</protein>
<feature type="transmembrane region" description="Helical" evidence="7">
    <location>
        <begin position="20"/>
        <end position="43"/>
    </location>
</feature>
<reference evidence="8" key="1">
    <citation type="submission" date="2020-05" db="EMBL/GenBank/DDBJ databases">
        <title>Phylogenomic resolution of chytrid fungi.</title>
        <authorList>
            <person name="Stajich J.E."/>
            <person name="Amses K."/>
            <person name="Simmons R."/>
            <person name="Seto K."/>
            <person name="Myers J."/>
            <person name="Bonds A."/>
            <person name="Quandt C.A."/>
            <person name="Barry K."/>
            <person name="Liu P."/>
            <person name="Grigoriev I."/>
            <person name="Longcore J.E."/>
            <person name="James T.Y."/>
        </authorList>
    </citation>
    <scope>NUCLEOTIDE SEQUENCE</scope>
    <source>
        <strain evidence="8">PLAUS21</strain>
    </source>
</reference>
<dbReference type="InterPro" id="IPR050495">
    <property type="entry name" value="ATG22/LtaA_families"/>
</dbReference>
<dbReference type="Gene3D" id="1.20.1250.20">
    <property type="entry name" value="MFS general substrate transporter like domains"/>
    <property type="match status" value="1"/>
</dbReference>
<evidence type="ECO:0000256" key="1">
    <source>
        <dbReference type="ARBA" id="ARBA00004127"/>
    </source>
</evidence>
<evidence type="ECO:0000256" key="3">
    <source>
        <dbReference type="ARBA" id="ARBA00022448"/>
    </source>
</evidence>
<feature type="transmembrane region" description="Helical" evidence="7">
    <location>
        <begin position="114"/>
        <end position="133"/>
    </location>
</feature>
<gene>
    <name evidence="8" type="primary">ATG22_3</name>
    <name evidence="8" type="ORF">HK103_007540</name>
</gene>
<feature type="transmembrane region" description="Helical" evidence="7">
    <location>
        <begin position="83"/>
        <end position="102"/>
    </location>
</feature>
<feature type="transmembrane region" description="Helical" evidence="7">
    <location>
        <begin position="237"/>
        <end position="257"/>
    </location>
</feature>
<feature type="transmembrane region" description="Helical" evidence="7">
    <location>
        <begin position="204"/>
        <end position="225"/>
    </location>
</feature>
<feature type="transmembrane region" description="Helical" evidence="7">
    <location>
        <begin position="139"/>
        <end position="163"/>
    </location>
</feature>
<dbReference type="EMBL" id="JADGKB010000093">
    <property type="protein sequence ID" value="KAJ3254079.1"/>
    <property type="molecule type" value="Genomic_DNA"/>
</dbReference>
<dbReference type="AlphaFoldDB" id="A0AAD5Y1D9"/>
<accession>A0AAD5Y1D9</accession>
<dbReference type="GO" id="GO:0012505">
    <property type="term" value="C:endomembrane system"/>
    <property type="evidence" value="ECO:0007669"/>
    <property type="project" value="UniProtKB-SubCell"/>
</dbReference>
<comment type="function">
    <text evidence="7">Vacuolar effluxer which mediate the efflux of amino acids resulting from autophagic degradation. The release of autophagic amino acids allows the maintenance of protein synthesis and viability during nitrogen starvation.</text>
</comment>
<proteinExistence type="inferred from homology"/>
<evidence type="ECO:0000313" key="9">
    <source>
        <dbReference type="Proteomes" id="UP001210925"/>
    </source>
</evidence>
<evidence type="ECO:0000256" key="5">
    <source>
        <dbReference type="ARBA" id="ARBA00022989"/>
    </source>
</evidence>
<sequence length="271" mass="30185">MSEEYELDHSPVETQERNGWYSFGVAAEGYSALATAVFFPLILNSLAEYNAYQNSDHTKPCNVSNTDPCDVQIGSHYYDTSSLVFYATSISVLCQFFLFVSLGSLADHGSHRKTFLIMFGVATSVIGLCILLVTKNSLWWLAFIIYMLSNTTYGAAYVFYYAWVPILTRFDQKVIDSEQDEKLTNEEKYTISDMVSNEISGKGFFYSYVTAVCELIVAAGIAMYLGSGENYGLTAAYPLQIGVALASIWQLVILLAYTNRHLKARPGTLAF</sequence>
<keyword evidence="9" id="KW-1185">Reference proteome</keyword>
<dbReference type="InterPro" id="IPR024671">
    <property type="entry name" value="Atg22-like"/>
</dbReference>
<comment type="similarity">
    <text evidence="2 7">Belongs to the ATG22 family.</text>
</comment>
<dbReference type="Pfam" id="PF11700">
    <property type="entry name" value="ATG22"/>
    <property type="match status" value="1"/>
</dbReference>